<name>A0AAD5WE82_PARTN</name>
<comment type="caution">
    <text evidence="1">The sequence shown here is derived from an EMBL/GenBank/DDBJ whole genome shotgun (WGS) entry which is preliminary data.</text>
</comment>
<proteinExistence type="predicted"/>
<evidence type="ECO:0000313" key="1">
    <source>
        <dbReference type="EMBL" id="KAJ1367100.1"/>
    </source>
</evidence>
<sequence>MPATALINSDPQKVKSRIRHQEDDTLVCDQPRVVDEIYMMVKVLIRQQDRLWADDLSNSKKANFISKTRLVLAGYLLWMRKISKPPWMPSFHGALVIYIESMRSAAHLCEQVAPIQLVHKKPCQNQREAFAD</sequence>
<dbReference type="EMBL" id="JAHQIW010005778">
    <property type="protein sequence ID" value="KAJ1367100.1"/>
    <property type="molecule type" value="Genomic_DNA"/>
</dbReference>
<organism evidence="1 2">
    <name type="scientific">Parelaphostrongylus tenuis</name>
    <name type="common">Meningeal worm</name>
    <dbReference type="NCBI Taxonomy" id="148309"/>
    <lineage>
        <taxon>Eukaryota</taxon>
        <taxon>Metazoa</taxon>
        <taxon>Ecdysozoa</taxon>
        <taxon>Nematoda</taxon>
        <taxon>Chromadorea</taxon>
        <taxon>Rhabditida</taxon>
        <taxon>Rhabditina</taxon>
        <taxon>Rhabditomorpha</taxon>
        <taxon>Strongyloidea</taxon>
        <taxon>Metastrongylidae</taxon>
        <taxon>Parelaphostrongylus</taxon>
    </lineage>
</organism>
<dbReference type="AlphaFoldDB" id="A0AAD5WE82"/>
<gene>
    <name evidence="1" type="ORF">KIN20_027953</name>
</gene>
<dbReference type="Proteomes" id="UP001196413">
    <property type="component" value="Unassembled WGS sequence"/>
</dbReference>
<keyword evidence="2" id="KW-1185">Reference proteome</keyword>
<evidence type="ECO:0000313" key="2">
    <source>
        <dbReference type="Proteomes" id="UP001196413"/>
    </source>
</evidence>
<protein>
    <submittedName>
        <fullName evidence="1">Uncharacterized protein</fullName>
    </submittedName>
</protein>
<accession>A0AAD5WE82</accession>
<reference evidence="1" key="1">
    <citation type="submission" date="2021-06" db="EMBL/GenBank/DDBJ databases">
        <title>Parelaphostrongylus tenuis whole genome reference sequence.</title>
        <authorList>
            <person name="Garwood T.J."/>
            <person name="Larsen P.A."/>
            <person name="Fountain-Jones N.M."/>
            <person name="Garbe J.R."/>
            <person name="Macchietto M.G."/>
            <person name="Kania S.A."/>
            <person name="Gerhold R.W."/>
            <person name="Richards J.E."/>
            <person name="Wolf T.M."/>
        </authorList>
    </citation>
    <scope>NUCLEOTIDE SEQUENCE</scope>
    <source>
        <strain evidence="1">MNPRO001-30</strain>
        <tissue evidence="1">Meninges</tissue>
    </source>
</reference>